<reference evidence="2 3" key="1">
    <citation type="submission" date="2018-07" db="EMBL/GenBank/DDBJ databases">
        <title>Genomic Encyclopedia of Type Strains, Phase III (KMG-III): the genomes of soil and plant-associated and newly described type strains.</title>
        <authorList>
            <person name="Whitman W."/>
        </authorList>
    </citation>
    <scope>NUCLEOTIDE SEQUENCE [LARGE SCALE GENOMIC DNA]</scope>
    <source>
        <strain evidence="2 3">CECT 8333</strain>
    </source>
</reference>
<proteinExistence type="predicted"/>
<evidence type="ECO:0000256" key="1">
    <source>
        <dbReference type="SAM" id="Phobius"/>
    </source>
</evidence>
<accession>A0A369BKV5</accession>
<organism evidence="2 3">
    <name type="scientific">Fontibacillus phaseoli</name>
    <dbReference type="NCBI Taxonomy" id="1416533"/>
    <lineage>
        <taxon>Bacteria</taxon>
        <taxon>Bacillati</taxon>
        <taxon>Bacillota</taxon>
        <taxon>Bacilli</taxon>
        <taxon>Bacillales</taxon>
        <taxon>Paenibacillaceae</taxon>
        <taxon>Fontibacillus</taxon>
    </lineage>
</organism>
<keyword evidence="1" id="KW-1133">Transmembrane helix</keyword>
<comment type="caution">
    <text evidence="2">The sequence shown here is derived from an EMBL/GenBank/DDBJ whole genome shotgun (WGS) entry which is preliminary data.</text>
</comment>
<evidence type="ECO:0000313" key="2">
    <source>
        <dbReference type="EMBL" id="RCX21765.1"/>
    </source>
</evidence>
<dbReference type="Pfam" id="PF05857">
    <property type="entry name" value="TraX"/>
    <property type="match status" value="1"/>
</dbReference>
<name>A0A369BKV5_9BACL</name>
<dbReference type="RefSeq" id="WP_114496308.1">
    <property type="nucleotide sequence ID" value="NZ_QPJW01000002.1"/>
</dbReference>
<dbReference type="OrthoDB" id="9781069at2"/>
<sequence length="211" mass="23976">MQLIAMITMLIDHVGLLFFPGDLLWRVIGRIAFPIYAYALVQGYAHTSNFRRYAIRLLLIAVVSQIPYQLVLNDGLNVVATLLGAMLVLRLLDSIKPGPLSVLVIAGSCIIMEVLPFDYGAYGLLLVLIFKYARSTQMLLMHLLLNFVYLMSYGWVIQMVSLLPTLIIAFGPDIWRRLESWRVPSWVWRSFYPVHLFVLALIVFGLRFGVG</sequence>
<keyword evidence="3" id="KW-1185">Reference proteome</keyword>
<feature type="transmembrane region" description="Helical" evidence="1">
    <location>
        <begin position="104"/>
        <end position="130"/>
    </location>
</feature>
<evidence type="ECO:0000313" key="3">
    <source>
        <dbReference type="Proteomes" id="UP000253090"/>
    </source>
</evidence>
<feature type="transmembrane region" description="Helical" evidence="1">
    <location>
        <begin position="150"/>
        <end position="170"/>
    </location>
</feature>
<keyword evidence="1" id="KW-0472">Membrane</keyword>
<keyword evidence="1" id="KW-0812">Transmembrane</keyword>
<feature type="transmembrane region" description="Helical" evidence="1">
    <location>
        <begin position="76"/>
        <end position="92"/>
    </location>
</feature>
<dbReference type="InterPro" id="IPR008875">
    <property type="entry name" value="TraX"/>
</dbReference>
<feature type="transmembrane region" description="Helical" evidence="1">
    <location>
        <begin position="191"/>
        <end position="210"/>
    </location>
</feature>
<dbReference type="Proteomes" id="UP000253090">
    <property type="component" value="Unassembled WGS sequence"/>
</dbReference>
<gene>
    <name evidence="2" type="ORF">DFP94_102522</name>
</gene>
<protein>
    <submittedName>
        <fullName evidence="2">TraX protein</fullName>
    </submittedName>
</protein>
<feature type="transmembrane region" description="Helical" evidence="1">
    <location>
        <begin position="23"/>
        <end position="41"/>
    </location>
</feature>
<dbReference type="EMBL" id="QPJW01000002">
    <property type="protein sequence ID" value="RCX21765.1"/>
    <property type="molecule type" value="Genomic_DNA"/>
</dbReference>
<dbReference type="AlphaFoldDB" id="A0A369BKV5"/>